<evidence type="ECO:0000313" key="2">
    <source>
        <dbReference type="RefSeq" id="XP_025413495.1"/>
    </source>
</evidence>
<organism evidence="1 2">
    <name type="scientific">Sipha flava</name>
    <name type="common">yellow sugarcane aphid</name>
    <dbReference type="NCBI Taxonomy" id="143950"/>
    <lineage>
        <taxon>Eukaryota</taxon>
        <taxon>Metazoa</taxon>
        <taxon>Ecdysozoa</taxon>
        <taxon>Arthropoda</taxon>
        <taxon>Hexapoda</taxon>
        <taxon>Insecta</taxon>
        <taxon>Pterygota</taxon>
        <taxon>Neoptera</taxon>
        <taxon>Paraneoptera</taxon>
        <taxon>Hemiptera</taxon>
        <taxon>Sternorrhyncha</taxon>
        <taxon>Aphidomorpha</taxon>
        <taxon>Aphidoidea</taxon>
        <taxon>Aphididae</taxon>
        <taxon>Sipha</taxon>
    </lineage>
</organism>
<reference evidence="2" key="1">
    <citation type="submission" date="2025-08" db="UniProtKB">
        <authorList>
            <consortium name="RefSeq"/>
        </authorList>
    </citation>
    <scope>IDENTIFICATION</scope>
    <source>
        <tissue evidence="2">Whole body</tissue>
    </source>
</reference>
<accession>A0A8B8FT16</accession>
<dbReference type="OrthoDB" id="10531440at2759"/>
<evidence type="ECO:0000313" key="1">
    <source>
        <dbReference type="Proteomes" id="UP000694846"/>
    </source>
</evidence>
<name>A0A8B8FT16_9HEMI</name>
<sequence length="116" mass="13417">IITLDTLNPSIIDLPEYIECFDNNKPNTQNDFKFFSFWTLQENFNSIILPTAWSRHDIPEKLIMFSCYTIIKEETEMPTPIILKRVCLNTDLKVTCSVLGKDISENIFGLAEINNI</sequence>
<dbReference type="RefSeq" id="XP_025413495.1">
    <property type="nucleotide sequence ID" value="XM_025557710.1"/>
</dbReference>
<dbReference type="Proteomes" id="UP000694846">
    <property type="component" value="Unplaced"/>
</dbReference>
<keyword evidence="1" id="KW-1185">Reference proteome</keyword>
<gene>
    <name evidence="2" type="primary">LOC112685741</name>
</gene>
<dbReference type="AlphaFoldDB" id="A0A8B8FT16"/>
<protein>
    <submittedName>
        <fullName evidence="2">Uncharacterized protein LOC112685741</fullName>
    </submittedName>
</protein>
<feature type="non-terminal residue" evidence="2">
    <location>
        <position position="1"/>
    </location>
</feature>
<proteinExistence type="predicted"/>
<dbReference type="GeneID" id="112685741"/>